<dbReference type="AlphaFoldDB" id="A0A833URJ2"/>
<name>A0A833URJ2_ACIBZ</name>
<evidence type="ECO:0000313" key="2">
    <source>
        <dbReference type="Proteomes" id="UP000490535"/>
    </source>
</evidence>
<comment type="caution">
    <text evidence="1">The sequence shown here is derived from an EMBL/GenBank/DDBJ whole genome shotgun (WGS) entry which is preliminary data.</text>
</comment>
<dbReference type="EMBL" id="WNDP01000017">
    <property type="protein sequence ID" value="KAF1026827.1"/>
    <property type="molecule type" value="Genomic_DNA"/>
</dbReference>
<accession>A0A833URJ2</accession>
<sequence>MLVENKSIRKTSGCNLYPFEKKIERALIKLDKNSELNKAIDAENDKGTIVKGITYVDKAKEKLMMIRIDPVKKSKGFFEKN</sequence>
<evidence type="ECO:0000313" key="1">
    <source>
        <dbReference type="EMBL" id="KAF1026827.1"/>
    </source>
</evidence>
<proteinExistence type="predicted"/>
<gene>
    <name evidence="1" type="ORF">GAK29_01022</name>
</gene>
<reference evidence="2" key="1">
    <citation type="journal article" date="2020" name="MBio">
        <title>Horizontal gene transfer to a defensive symbiont with a reduced genome amongst a multipartite beetle microbiome.</title>
        <authorList>
            <person name="Waterworth S.C."/>
            <person name="Florez L.V."/>
            <person name="Rees E.R."/>
            <person name="Hertweck C."/>
            <person name="Kaltenpoth M."/>
            <person name="Kwan J.C."/>
        </authorList>
    </citation>
    <scope>NUCLEOTIDE SEQUENCE [LARGE SCALE GENOMIC DNA]</scope>
</reference>
<protein>
    <submittedName>
        <fullName evidence="1">Uncharacterized protein</fullName>
    </submittedName>
</protein>
<organism evidence="1 2">
    <name type="scientific">Acinetobacter bereziniae</name>
    <name type="common">Acinetobacter genomosp. 10</name>
    <dbReference type="NCBI Taxonomy" id="106648"/>
    <lineage>
        <taxon>Bacteria</taxon>
        <taxon>Pseudomonadati</taxon>
        <taxon>Pseudomonadota</taxon>
        <taxon>Gammaproteobacteria</taxon>
        <taxon>Moraxellales</taxon>
        <taxon>Moraxellaceae</taxon>
        <taxon>Acinetobacter</taxon>
    </lineage>
</organism>
<dbReference type="Proteomes" id="UP000490535">
    <property type="component" value="Unassembled WGS sequence"/>
</dbReference>